<feature type="signal peptide" evidence="1">
    <location>
        <begin position="1"/>
        <end position="24"/>
    </location>
</feature>
<keyword evidence="1" id="KW-0732">Signal</keyword>
<gene>
    <name evidence="2" type="ORF">PACILC2_25340</name>
</gene>
<accession>A0ABQ4N712</accession>
<evidence type="ECO:0000256" key="1">
    <source>
        <dbReference type="SAM" id="SignalP"/>
    </source>
</evidence>
<protein>
    <recommendedName>
        <fullName evidence="4">Lipoprotein</fullName>
    </recommendedName>
</protein>
<evidence type="ECO:0008006" key="4">
    <source>
        <dbReference type="Google" id="ProtNLM"/>
    </source>
</evidence>
<evidence type="ECO:0000313" key="2">
    <source>
        <dbReference type="EMBL" id="GIQ63966.1"/>
    </source>
</evidence>
<dbReference type="PROSITE" id="PS51257">
    <property type="entry name" value="PROKAR_LIPOPROTEIN"/>
    <property type="match status" value="1"/>
</dbReference>
<proteinExistence type="predicted"/>
<evidence type="ECO:0000313" key="3">
    <source>
        <dbReference type="Proteomes" id="UP000680304"/>
    </source>
</evidence>
<organism evidence="2 3">
    <name type="scientific">Paenibacillus cisolokensis</name>
    <dbReference type="NCBI Taxonomy" id="1658519"/>
    <lineage>
        <taxon>Bacteria</taxon>
        <taxon>Bacillati</taxon>
        <taxon>Bacillota</taxon>
        <taxon>Bacilli</taxon>
        <taxon>Bacillales</taxon>
        <taxon>Paenibacillaceae</taxon>
        <taxon>Paenibacillus</taxon>
    </lineage>
</organism>
<dbReference type="Proteomes" id="UP000680304">
    <property type="component" value="Unassembled WGS sequence"/>
</dbReference>
<dbReference type="EMBL" id="BOVJ01000075">
    <property type="protein sequence ID" value="GIQ63966.1"/>
    <property type="molecule type" value="Genomic_DNA"/>
</dbReference>
<name>A0ABQ4N712_9BACL</name>
<sequence>MRKTLGTWLFSVIFVAFISSGCSSNDKPSEEQPALGKLDQLLTNIQQDGNYVFDGLPWLTAKEDVMEERKLSQASSNGDSITVEGKFPLDDSVKQLVVYRFQDDQLVSGEYLFSMTDKNHFAALCNELKELVSKSLEKPISNDLNVLDDAETSAEQGKVVMWEGKDRSNLRISLLTTTNNGKSEYLLQIQTTSPLPERKDLNS</sequence>
<feature type="chain" id="PRO_5045630286" description="Lipoprotein" evidence="1">
    <location>
        <begin position="25"/>
        <end position="203"/>
    </location>
</feature>
<comment type="caution">
    <text evidence="2">The sequence shown here is derived from an EMBL/GenBank/DDBJ whole genome shotgun (WGS) entry which is preliminary data.</text>
</comment>
<reference evidence="2 3" key="1">
    <citation type="submission" date="2021-04" db="EMBL/GenBank/DDBJ databases">
        <title>Draft genome sequence of Paenibacillus cisolokensis, LC2-13A.</title>
        <authorList>
            <person name="Uke A."/>
            <person name="Chhe C."/>
            <person name="Baramee S."/>
            <person name="Kosugi A."/>
        </authorList>
    </citation>
    <scope>NUCLEOTIDE SEQUENCE [LARGE SCALE GENOMIC DNA]</scope>
    <source>
        <strain evidence="2 3">LC2-13A</strain>
    </source>
</reference>
<dbReference type="RefSeq" id="WP_213528922.1">
    <property type="nucleotide sequence ID" value="NZ_BOVJ01000075.1"/>
</dbReference>
<keyword evidence="3" id="KW-1185">Reference proteome</keyword>